<evidence type="ECO:0000313" key="2">
    <source>
        <dbReference type="EMBL" id="MBF4765917.1"/>
    </source>
</evidence>
<reference evidence="2" key="1">
    <citation type="submission" date="2020-11" db="EMBL/GenBank/DDBJ databases">
        <title>Nocardioides sp. nov., isolated from Soil of Cynanchum wilfordii Hemsley rhizosphere.</title>
        <authorList>
            <person name="Lee J.-S."/>
            <person name="Suh M.K."/>
            <person name="Kim J.-S."/>
        </authorList>
    </citation>
    <scope>NUCLEOTIDE SEQUENCE</scope>
    <source>
        <strain evidence="2">KCTC 19275</strain>
    </source>
</reference>
<feature type="signal peptide" evidence="1">
    <location>
        <begin position="1"/>
        <end position="30"/>
    </location>
</feature>
<gene>
    <name evidence="2" type="ORF">ISU07_22510</name>
</gene>
<sequence length="76" mass="8020">MNTQQITRTATFVTTVVMAASVVATAPAFAEHPADGRRTGTGATTSWTIPFQAIGGRTVAEYLADHQARNFPAAQL</sequence>
<dbReference type="RefSeq" id="WP_194709099.1">
    <property type="nucleotide sequence ID" value="NZ_JADKPN010000020.1"/>
</dbReference>
<protein>
    <submittedName>
        <fullName evidence="2">Uncharacterized protein</fullName>
    </submittedName>
</protein>
<feature type="chain" id="PRO_5038624009" evidence="1">
    <location>
        <begin position="31"/>
        <end position="76"/>
    </location>
</feature>
<dbReference type="Proteomes" id="UP000640489">
    <property type="component" value="Unassembled WGS sequence"/>
</dbReference>
<evidence type="ECO:0000313" key="3">
    <source>
        <dbReference type="Proteomes" id="UP000640489"/>
    </source>
</evidence>
<comment type="caution">
    <text evidence="2">The sequence shown here is derived from an EMBL/GenBank/DDBJ whole genome shotgun (WGS) entry which is preliminary data.</text>
</comment>
<keyword evidence="3" id="KW-1185">Reference proteome</keyword>
<accession>A0A930VG15</accession>
<evidence type="ECO:0000256" key="1">
    <source>
        <dbReference type="SAM" id="SignalP"/>
    </source>
</evidence>
<organism evidence="2 3">
    <name type="scientific">Nocardioides islandensis</name>
    <dbReference type="NCBI Taxonomy" id="433663"/>
    <lineage>
        <taxon>Bacteria</taxon>
        <taxon>Bacillati</taxon>
        <taxon>Actinomycetota</taxon>
        <taxon>Actinomycetes</taxon>
        <taxon>Propionibacteriales</taxon>
        <taxon>Nocardioidaceae</taxon>
        <taxon>Nocardioides</taxon>
    </lineage>
</organism>
<dbReference type="EMBL" id="JADKPN010000020">
    <property type="protein sequence ID" value="MBF4765917.1"/>
    <property type="molecule type" value="Genomic_DNA"/>
</dbReference>
<dbReference type="AlphaFoldDB" id="A0A930VG15"/>
<proteinExistence type="predicted"/>
<name>A0A930VG15_9ACTN</name>
<keyword evidence="1" id="KW-0732">Signal</keyword>